<dbReference type="GO" id="GO:0005509">
    <property type="term" value="F:calcium ion binding"/>
    <property type="evidence" value="ECO:0007669"/>
    <property type="project" value="InterPro"/>
</dbReference>
<dbReference type="InterPro" id="IPR001343">
    <property type="entry name" value="Hemolysn_Ca-bd"/>
</dbReference>
<feature type="region of interest" description="Disordered" evidence="3">
    <location>
        <begin position="22"/>
        <end position="47"/>
    </location>
</feature>
<dbReference type="PROSITE" id="PS00330">
    <property type="entry name" value="HEMOLYSIN_CALCIUM"/>
    <property type="match status" value="3"/>
</dbReference>
<dbReference type="RefSeq" id="WP_118149453.1">
    <property type="nucleotide sequence ID" value="NZ_QWEY01000001.1"/>
</dbReference>
<reference evidence="4 5" key="1">
    <citation type="submission" date="2018-08" db="EMBL/GenBank/DDBJ databases">
        <title>Flavobacterium tibetense sp. nov., isolated from a wetland YonghuCo on Tibetan Plateau.</title>
        <authorList>
            <person name="Phurbu D."/>
            <person name="Lu H."/>
            <person name="Xing P."/>
        </authorList>
    </citation>
    <scope>NUCLEOTIDE SEQUENCE [LARGE SCALE GENOMIC DNA]</scope>
    <source>
        <strain evidence="4 5">DJC</strain>
    </source>
</reference>
<sequence>MELLLFLPLLLVGGLAFGGGSDHDDASDSDDATAEETGESQTGTTGADILLGGGGADLIDGLEGDDIISGEAGPDTLIGGAGNDILLGGAGDDVLSGGTGRDILIGGAGNDLLNGGFGADLLIGSSGSDTLMGGQGNDTLIGVEYDLIAEELAGVADEITEAVAGTSDSPAAGQLAARIAGAAQSGDVAERGPDLLEGGGGDDLLIGDDGDTMTGGAGTDMFGVVYKSGDDASLITDFDYHTETLTLVLDNPDAATIVIRADGPENSVVLVDGEVVVRLTGQSAADLSADPSSWLFLEPL</sequence>
<dbReference type="OrthoDB" id="423072at2"/>
<evidence type="ECO:0000256" key="2">
    <source>
        <dbReference type="ARBA" id="ARBA00022525"/>
    </source>
</evidence>
<comment type="caution">
    <text evidence="4">The sequence shown here is derived from an EMBL/GenBank/DDBJ whole genome shotgun (WGS) entry which is preliminary data.</text>
</comment>
<keyword evidence="5" id="KW-1185">Reference proteome</keyword>
<keyword evidence="2" id="KW-0964">Secreted</keyword>
<accession>A0A411Z6N3</accession>
<name>A0A411Z6N3_9RHOB</name>
<dbReference type="InterPro" id="IPR050557">
    <property type="entry name" value="RTX_toxin/Mannuronan_C5-epim"/>
</dbReference>
<dbReference type="Gene3D" id="2.150.10.10">
    <property type="entry name" value="Serralysin-like metalloprotease, C-terminal"/>
    <property type="match status" value="2"/>
</dbReference>
<dbReference type="PANTHER" id="PTHR38340">
    <property type="entry name" value="S-LAYER PROTEIN"/>
    <property type="match status" value="1"/>
</dbReference>
<organism evidence="4 5">
    <name type="scientific">Pseudotabrizicola alkalilacus</name>
    <dbReference type="NCBI Taxonomy" id="2305252"/>
    <lineage>
        <taxon>Bacteria</taxon>
        <taxon>Pseudomonadati</taxon>
        <taxon>Pseudomonadota</taxon>
        <taxon>Alphaproteobacteria</taxon>
        <taxon>Rhodobacterales</taxon>
        <taxon>Paracoccaceae</taxon>
        <taxon>Pseudotabrizicola</taxon>
    </lineage>
</organism>
<dbReference type="PRINTS" id="PR00313">
    <property type="entry name" value="CABNDNGRPT"/>
</dbReference>
<dbReference type="PANTHER" id="PTHR38340:SF1">
    <property type="entry name" value="S-LAYER PROTEIN"/>
    <property type="match status" value="1"/>
</dbReference>
<evidence type="ECO:0000313" key="5">
    <source>
        <dbReference type="Proteomes" id="UP000284547"/>
    </source>
</evidence>
<protein>
    <submittedName>
        <fullName evidence="4">Calcium-binding protein</fullName>
    </submittedName>
</protein>
<gene>
    <name evidence="4" type="ORF">D1012_00860</name>
</gene>
<dbReference type="InterPro" id="IPR018511">
    <property type="entry name" value="Hemolysin-typ_Ca-bd_CS"/>
</dbReference>
<dbReference type="EMBL" id="QWEY01000001">
    <property type="protein sequence ID" value="RGP38709.1"/>
    <property type="molecule type" value="Genomic_DNA"/>
</dbReference>
<evidence type="ECO:0000256" key="3">
    <source>
        <dbReference type="SAM" id="MobiDB-lite"/>
    </source>
</evidence>
<evidence type="ECO:0000313" key="4">
    <source>
        <dbReference type="EMBL" id="RGP38709.1"/>
    </source>
</evidence>
<proteinExistence type="predicted"/>
<dbReference type="Proteomes" id="UP000284547">
    <property type="component" value="Unassembled WGS sequence"/>
</dbReference>
<dbReference type="SUPFAM" id="SSF51120">
    <property type="entry name" value="beta-Roll"/>
    <property type="match status" value="3"/>
</dbReference>
<feature type="compositionally biased region" description="Acidic residues" evidence="3">
    <location>
        <begin position="27"/>
        <end position="38"/>
    </location>
</feature>
<dbReference type="InterPro" id="IPR011049">
    <property type="entry name" value="Serralysin-like_metalloprot_C"/>
</dbReference>
<dbReference type="GO" id="GO:0005576">
    <property type="term" value="C:extracellular region"/>
    <property type="evidence" value="ECO:0007669"/>
    <property type="project" value="UniProtKB-SubCell"/>
</dbReference>
<dbReference type="Pfam" id="PF00353">
    <property type="entry name" value="HemolysinCabind"/>
    <property type="match status" value="3"/>
</dbReference>
<comment type="subcellular location">
    <subcellularLocation>
        <location evidence="1">Secreted</location>
    </subcellularLocation>
</comment>
<dbReference type="AlphaFoldDB" id="A0A411Z6N3"/>
<evidence type="ECO:0000256" key="1">
    <source>
        <dbReference type="ARBA" id="ARBA00004613"/>
    </source>
</evidence>